<evidence type="ECO:0000313" key="9">
    <source>
        <dbReference type="EMBL" id="HIR92608.1"/>
    </source>
</evidence>
<protein>
    <submittedName>
        <fullName evidence="9">Hydroxyacid dehydrogenase</fullName>
    </submittedName>
</protein>
<gene>
    <name evidence="9" type="ORF">IAB98_04215</name>
</gene>
<evidence type="ECO:0000256" key="3">
    <source>
        <dbReference type="ARBA" id="ARBA00022741"/>
    </source>
</evidence>
<evidence type="ECO:0000256" key="5">
    <source>
        <dbReference type="ARBA" id="ARBA00022840"/>
    </source>
</evidence>
<feature type="domain" description="Four-carbon acid sugar kinase N-terminal" evidence="7">
    <location>
        <begin position="10"/>
        <end position="251"/>
    </location>
</feature>
<keyword evidence="4" id="KW-0418">Kinase</keyword>
<sequence length="456" mass="50162">MKPYLPGYKLVVLDDDPTGVQTVHDVSVYTDWSLESIQSGFEEPEPLFFLLTNSRSFTEEQTRRAHTEIAERVFQISRKTGIPYVIVSRSDSTLRGHFPLETQVLRDTLEELGEPPFDGEVLCPFFLEGGRVTIENIHYVKEKGGLIPASETEFARDKTFGYHFSDLRRYVEEKTGGKYPASSVACISLDLLRSKSVEEIEKILLSASGFGKIVVNAEEYSDLHPFCEALASAVRRGKRYILRSAASLVKVLGGVPDRHLLSGEELRGGELGGGLVVAGSYTEKTTSQLKRLLTLPGTEAVALHSELVLEEGEGFAAECRRARRACEEIMSRGHTAVVYTDRRPLVREGDTPESSLLRSVRISEGLQSIVKELTRAPAFLVAKGGITSSYIAVKALGVRKARVLGQLRPGIPVWRIGGESRFPGVPYVIFPGNVGEEDTLKEVVEAFGVSEGRVCG</sequence>
<dbReference type="InterPro" id="IPR037051">
    <property type="entry name" value="4-carb_acid_sugar_kinase_N_sf"/>
</dbReference>
<dbReference type="GO" id="GO:0016301">
    <property type="term" value="F:kinase activity"/>
    <property type="evidence" value="ECO:0007669"/>
    <property type="project" value="UniProtKB-KW"/>
</dbReference>
<dbReference type="Gene3D" id="3.40.980.20">
    <property type="entry name" value="Four-carbon acid sugar kinase, nucleotide binding domain"/>
    <property type="match status" value="1"/>
</dbReference>
<comment type="caution">
    <text evidence="9">The sequence shown here is derived from an EMBL/GenBank/DDBJ whole genome shotgun (WGS) entry which is preliminary data.</text>
</comment>
<dbReference type="GO" id="GO:0005524">
    <property type="term" value="F:ATP binding"/>
    <property type="evidence" value="ECO:0007669"/>
    <property type="project" value="UniProtKB-KW"/>
</dbReference>
<dbReference type="InterPro" id="IPR031475">
    <property type="entry name" value="NBD_C"/>
</dbReference>
<dbReference type="InterPro" id="IPR010737">
    <property type="entry name" value="4-carb_acid_sugar_kinase_N"/>
</dbReference>
<evidence type="ECO:0000256" key="2">
    <source>
        <dbReference type="ARBA" id="ARBA00022679"/>
    </source>
</evidence>
<evidence type="ECO:0000256" key="4">
    <source>
        <dbReference type="ARBA" id="ARBA00022777"/>
    </source>
</evidence>
<dbReference type="Pfam" id="PF17042">
    <property type="entry name" value="NBD_C"/>
    <property type="match status" value="1"/>
</dbReference>
<evidence type="ECO:0000313" key="10">
    <source>
        <dbReference type="Proteomes" id="UP000886841"/>
    </source>
</evidence>
<dbReference type="Gene3D" id="3.40.50.10840">
    <property type="entry name" value="Putative sugar-binding, N-terminal domain"/>
    <property type="match status" value="1"/>
</dbReference>
<evidence type="ECO:0000256" key="1">
    <source>
        <dbReference type="ARBA" id="ARBA00005715"/>
    </source>
</evidence>
<dbReference type="SUPFAM" id="SSF142764">
    <property type="entry name" value="YgbK-like"/>
    <property type="match status" value="1"/>
</dbReference>
<reference evidence="9" key="1">
    <citation type="submission" date="2020-10" db="EMBL/GenBank/DDBJ databases">
        <authorList>
            <person name="Gilroy R."/>
        </authorList>
    </citation>
    <scope>NUCLEOTIDE SEQUENCE</scope>
    <source>
        <strain evidence="9">ChiSxjej1B13-7041</strain>
    </source>
</reference>
<dbReference type="EMBL" id="DVHU01000036">
    <property type="protein sequence ID" value="HIR92608.1"/>
    <property type="molecule type" value="Genomic_DNA"/>
</dbReference>
<dbReference type="Pfam" id="PF07005">
    <property type="entry name" value="SBD_N"/>
    <property type="match status" value="1"/>
</dbReference>
<organism evidence="9 10">
    <name type="scientific">Candidatus Egerieimonas intestinavium</name>
    <dbReference type="NCBI Taxonomy" id="2840777"/>
    <lineage>
        <taxon>Bacteria</taxon>
        <taxon>Bacillati</taxon>
        <taxon>Bacillota</taxon>
        <taxon>Clostridia</taxon>
        <taxon>Lachnospirales</taxon>
        <taxon>Lachnospiraceae</taxon>
        <taxon>Lachnospiraceae incertae sedis</taxon>
        <taxon>Candidatus Egerieimonas</taxon>
    </lineage>
</organism>
<dbReference type="InterPro" id="IPR042213">
    <property type="entry name" value="NBD_C_sf"/>
</dbReference>
<feature type="domain" description="Four-carbon acid sugar kinase nucleotide binding" evidence="8">
    <location>
        <begin position="275"/>
        <end position="440"/>
    </location>
</feature>
<evidence type="ECO:0000259" key="7">
    <source>
        <dbReference type="Pfam" id="PF07005"/>
    </source>
</evidence>
<comment type="similarity">
    <text evidence="1">Belongs to the four-carbon acid sugar kinase family.</text>
</comment>
<keyword evidence="2" id="KW-0808">Transferase</keyword>
<proteinExistence type="inferred from homology"/>
<keyword evidence="6" id="KW-0119">Carbohydrate metabolism</keyword>
<accession>A0A9D1JF55</accession>
<keyword evidence="5" id="KW-0067">ATP-binding</keyword>
<keyword evidence="3" id="KW-0547">Nucleotide-binding</keyword>
<evidence type="ECO:0000259" key="8">
    <source>
        <dbReference type="Pfam" id="PF17042"/>
    </source>
</evidence>
<name>A0A9D1JF55_9FIRM</name>
<dbReference type="AlphaFoldDB" id="A0A9D1JF55"/>
<evidence type="ECO:0000256" key="6">
    <source>
        <dbReference type="ARBA" id="ARBA00023277"/>
    </source>
</evidence>
<dbReference type="Proteomes" id="UP000886841">
    <property type="component" value="Unassembled WGS sequence"/>
</dbReference>
<reference evidence="9" key="2">
    <citation type="journal article" date="2021" name="PeerJ">
        <title>Extensive microbial diversity within the chicken gut microbiome revealed by metagenomics and culture.</title>
        <authorList>
            <person name="Gilroy R."/>
            <person name="Ravi A."/>
            <person name="Getino M."/>
            <person name="Pursley I."/>
            <person name="Horton D.L."/>
            <person name="Alikhan N.F."/>
            <person name="Baker D."/>
            <person name="Gharbi K."/>
            <person name="Hall N."/>
            <person name="Watson M."/>
            <person name="Adriaenssens E.M."/>
            <person name="Foster-Nyarko E."/>
            <person name="Jarju S."/>
            <person name="Secka A."/>
            <person name="Antonio M."/>
            <person name="Oren A."/>
            <person name="Chaudhuri R.R."/>
            <person name="La Ragione R."/>
            <person name="Hildebrand F."/>
            <person name="Pallen M.J."/>
        </authorList>
    </citation>
    <scope>NUCLEOTIDE SEQUENCE</scope>
    <source>
        <strain evidence="9">ChiSxjej1B13-7041</strain>
    </source>
</reference>